<feature type="domain" description="N-acetyltransferase" evidence="1">
    <location>
        <begin position="137"/>
        <end position="272"/>
    </location>
</feature>
<reference evidence="2 3" key="1">
    <citation type="submission" date="2015-05" db="EMBL/GenBank/DDBJ databases">
        <title>Comparison of genome.</title>
        <authorList>
            <person name="Zheng Z."/>
            <person name="Sun M."/>
        </authorList>
    </citation>
    <scope>NUCLEOTIDE SEQUENCE [LARGE SCALE GENOMIC DNA]</scope>
    <source>
        <strain evidence="2 3">G25-74</strain>
    </source>
</reference>
<dbReference type="PATRIC" id="fig|217031.6.peg.3433"/>
<gene>
    <name evidence="2" type="ORF">ABB05_15900</name>
</gene>
<protein>
    <submittedName>
        <fullName evidence="2">Acetyltransferase</fullName>
    </submittedName>
</protein>
<dbReference type="RefSeq" id="WP_057984832.1">
    <property type="nucleotide sequence ID" value="NZ_LDJR01000056.1"/>
</dbReference>
<dbReference type="PROSITE" id="PS51186">
    <property type="entry name" value="GNAT"/>
    <property type="match status" value="1"/>
</dbReference>
<keyword evidence="3" id="KW-1185">Reference proteome</keyword>
<name>A0A177ZKS4_9BACI</name>
<dbReference type="Pfam" id="PF00583">
    <property type="entry name" value="Acetyltransf_1"/>
    <property type="match status" value="1"/>
</dbReference>
<accession>A0A177ZKS4</accession>
<evidence type="ECO:0000313" key="2">
    <source>
        <dbReference type="EMBL" id="OAK68552.1"/>
    </source>
</evidence>
<dbReference type="OrthoDB" id="2350893at2"/>
<organism evidence="2 3">
    <name type="scientific">Lederbergia galactosidilytica</name>
    <dbReference type="NCBI Taxonomy" id="217031"/>
    <lineage>
        <taxon>Bacteria</taxon>
        <taxon>Bacillati</taxon>
        <taxon>Bacillota</taxon>
        <taxon>Bacilli</taxon>
        <taxon>Bacillales</taxon>
        <taxon>Bacillaceae</taxon>
        <taxon>Lederbergia</taxon>
    </lineage>
</organism>
<proteinExistence type="predicted"/>
<dbReference type="EMBL" id="LDJR01000056">
    <property type="protein sequence ID" value="OAK68552.1"/>
    <property type="molecule type" value="Genomic_DNA"/>
</dbReference>
<dbReference type="InterPro" id="IPR000182">
    <property type="entry name" value="GNAT_dom"/>
</dbReference>
<dbReference type="GO" id="GO:0016747">
    <property type="term" value="F:acyltransferase activity, transferring groups other than amino-acyl groups"/>
    <property type="evidence" value="ECO:0007669"/>
    <property type="project" value="InterPro"/>
</dbReference>
<dbReference type="InterPro" id="IPR016181">
    <property type="entry name" value="Acyl_CoA_acyltransferase"/>
</dbReference>
<sequence length="272" mass="30868">MSPILTEEFARRIEQSEIELLESRLISVQKIEGNPMGVEIKKYGDAVAFYVKNIPGPSFNHVKGIDGKQLDEVDVILDFYHDREIPATFEITPAHCSVELFKSLAKHGYFQRGFRTTLYRSLVVNDLALCTEINPSISIREFEYDEFNVFGQIYTQGFHMPSSLIEFVAQNNQVLHQDEHWTFYLASVEEKPAGIGVLFEQDGVATLAASTTIPKYRNKGVHSALLSKRLQKAQQNHCHMIVGQTEYGSGSFRNMERAGLKVAYTKAIWTKL</sequence>
<keyword evidence="2" id="KW-0808">Transferase</keyword>
<dbReference type="AlphaFoldDB" id="A0A177ZKS4"/>
<evidence type="ECO:0000313" key="3">
    <source>
        <dbReference type="Proteomes" id="UP000077881"/>
    </source>
</evidence>
<evidence type="ECO:0000259" key="1">
    <source>
        <dbReference type="PROSITE" id="PS51186"/>
    </source>
</evidence>
<dbReference type="STRING" id="217031.ABB05_15900"/>
<dbReference type="CDD" id="cd04301">
    <property type="entry name" value="NAT_SF"/>
    <property type="match status" value="1"/>
</dbReference>
<dbReference type="SUPFAM" id="SSF55729">
    <property type="entry name" value="Acyl-CoA N-acyltransferases (Nat)"/>
    <property type="match status" value="1"/>
</dbReference>
<comment type="caution">
    <text evidence="2">The sequence shown here is derived from an EMBL/GenBank/DDBJ whole genome shotgun (WGS) entry which is preliminary data.</text>
</comment>
<dbReference type="Proteomes" id="UP000077881">
    <property type="component" value="Unassembled WGS sequence"/>
</dbReference>
<dbReference type="Gene3D" id="3.40.630.30">
    <property type="match status" value="1"/>
</dbReference>